<dbReference type="AlphaFoldDB" id="A0A2P5YC01"/>
<evidence type="ECO:0008006" key="9">
    <source>
        <dbReference type="Google" id="ProtNLM"/>
    </source>
</evidence>
<dbReference type="Proteomes" id="UP000239757">
    <property type="component" value="Unassembled WGS sequence"/>
</dbReference>
<gene>
    <name evidence="7" type="ORF">GOBAR_AA07518</name>
</gene>
<keyword evidence="3" id="KW-0804">Transcription</keyword>
<keyword evidence="2" id="KW-0805">Transcription regulation</keyword>
<evidence type="ECO:0000313" key="8">
    <source>
        <dbReference type="Proteomes" id="UP000239757"/>
    </source>
</evidence>
<keyword evidence="5" id="KW-0175">Coiled coil</keyword>
<evidence type="ECO:0000256" key="4">
    <source>
        <dbReference type="ARBA" id="ARBA00023242"/>
    </source>
</evidence>
<feature type="region of interest" description="Disordered" evidence="6">
    <location>
        <begin position="136"/>
        <end position="158"/>
    </location>
</feature>
<dbReference type="Gene3D" id="4.10.280.10">
    <property type="entry name" value="Helix-loop-helix DNA-binding domain"/>
    <property type="match status" value="1"/>
</dbReference>
<dbReference type="PANTHER" id="PTHR45959:SF73">
    <property type="entry name" value="TRANSCRIPTION FACTOR BHLH25"/>
    <property type="match status" value="1"/>
</dbReference>
<dbReference type="OrthoDB" id="690068at2759"/>
<reference evidence="7 8" key="1">
    <citation type="submission" date="2015-01" db="EMBL/GenBank/DDBJ databases">
        <title>Genome of allotetraploid Gossypium barbadense reveals genomic plasticity and fiber elongation in cotton evolution.</title>
        <authorList>
            <person name="Chen X."/>
            <person name="Liu X."/>
            <person name="Zhao B."/>
            <person name="Zheng H."/>
            <person name="Hu Y."/>
            <person name="Lu G."/>
            <person name="Yang C."/>
            <person name="Chen J."/>
            <person name="Shan C."/>
            <person name="Zhang L."/>
            <person name="Zhou Y."/>
            <person name="Wang L."/>
            <person name="Guo W."/>
            <person name="Bai Y."/>
            <person name="Ruan J."/>
            <person name="Shangguan X."/>
            <person name="Mao Y."/>
            <person name="Jiang J."/>
            <person name="Zhu Y."/>
            <person name="Lei J."/>
            <person name="Kang H."/>
            <person name="Chen S."/>
            <person name="He X."/>
            <person name="Wang R."/>
            <person name="Wang Y."/>
            <person name="Chen J."/>
            <person name="Wang L."/>
            <person name="Yu S."/>
            <person name="Wang B."/>
            <person name="Wei J."/>
            <person name="Song S."/>
            <person name="Lu X."/>
            <person name="Gao Z."/>
            <person name="Gu W."/>
            <person name="Deng X."/>
            <person name="Ma D."/>
            <person name="Wang S."/>
            <person name="Liang W."/>
            <person name="Fang L."/>
            <person name="Cai C."/>
            <person name="Zhu X."/>
            <person name="Zhou B."/>
            <person name="Zhang Y."/>
            <person name="Chen Z."/>
            <person name="Xu S."/>
            <person name="Zhu R."/>
            <person name="Wang S."/>
            <person name="Zhang T."/>
            <person name="Zhao G."/>
        </authorList>
    </citation>
    <scope>NUCLEOTIDE SEQUENCE [LARGE SCALE GENOMIC DNA]</scope>
    <source>
        <strain evidence="8">cv. Xinhai21</strain>
        <tissue evidence="7">Leaf</tissue>
    </source>
</reference>
<evidence type="ECO:0000313" key="7">
    <source>
        <dbReference type="EMBL" id="PPS13125.1"/>
    </source>
</evidence>
<feature type="coiled-coil region" evidence="5">
    <location>
        <begin position="181"/>
        <end position="208"/>
    </location>
</feature>
<proteinExistence type="predicted"/>
<keyword evidence="4" id="KW-0539">Nucleus</keyword>
<dbReference type="PANTHER" id="PTHR45959">
    <property type="entry name" value="BHLH TRANSCRIPTION FACTOR"/>
    <property type="match status" value="1"/>
</dbReference>
<evidence type="ECO:0000256" key="1">
    <source>
        <dbReference type="ARBA" id="ARBA00004123"/>
    </source>
</evidence>
<evidence type="ECO:0000256" key="5">
    <source>
        <dbReference type="SAM" id="Coils"/>
    </source>
</evidence>
<sequence length="394" mass="44485">MNSENWKKMVGWGALNNIFTPARTPYSPRKRVRRFQGGLNMEIASAKWLSELEMEDPTFFPQYPTMSPIDFSFDDFNFESFSPESYASYTNIDHSHGLHIEASHNVGGDDFRRPMKQLKTSSSTWKSSCITDNIPPKAASSSSSHIISFDNSNSSPPDISQQYCGLDRDLKRKMNDKASVLGDAIKYLKQLQERVGTLENQVATKTMESVIIVRKTQIYSDDETSSCGENFESQSNNPFPEIEARVSEKDVLIRIHCEKNKGCIPNIINEVEKLHLCVLNTNVLPFGQGTLDITIVAQGNYTGTFPSLISQVAYEDQYCSPKFEQVSKRVGSSTRAPLYAQDHVIAERKRREKLSQRFISLSALIPGLKKMEADFSMTVKDLVKSLRLALLNFM</sequence>
<feature type="compositionally biased region" description="Low complexity" evidence="6">
    <location>
        <begin position="140"/>
        <end position="155"/>
    </location>
</feature>
<dbReference type="InterPro" id="IPR052610">
    <property type="entry name" value="bHLH_transcription_regulator"/>
</dbReference>
<evidence type="ECO:0000256" key="3">
    <source>
        <dbReference type="ARBA" id="ARBA00023163"/>
    </source>
</evidence>
<dbReference type="InterPro" id="IPR036638">
    <property type="entry name" value="HLH_DNA-bd_sf"/>
</dbReference>
<organism evidence="7 8">
    <name type="scientific">Gossypium barbadense</name>
    <name type="common">Sea Island cotton</name>
    <name type="synonym">Hibiscus barbadensis</name>
    <dbReference type="NCBI Taxonomy" id="3634"/>
    <lineage>
        <taxon>Eukaryota</taxon>
        <taxon>Viridiplantae</taxon>
        <taxon>Streptophyta</taxon>
        <taxon>Embryophyta</taxon>
        <taxon>Tracheophyta</taxon>
        <taxon>Spermatophyta</taxon>
        <taxon>Magnoliopsida</taxon>
        <taxon>eudicotyledons</taxon>
        <taxon>Gunneridae</taxon>
        <taxon>Pentapetalae</taxon>
        <taxon>rosids</taxon>
        <taxon>malvids</taxon>
        <taxon>Malvales</taxon>
        <taxon>Malvaceae</taxon>
        <taxon>Malvoideae</taxon>
        <taxon>Gossypium</taxon>
    </lineage>
</organism>
<comment type="subcellular location">
    <subcellularLocation>
        <location evidence="1">Nucleus</location>
    </subcellularLocation>
</comment>
<evidence type="ECO:0000256" key="6">
    <source>
        <dbReference type="SAM" id="MobiDB-lite"/>
    </source>
</evidence>
<evidence type="ECO:0000256" key="2">
    <source>
        <dbReference type="ARBA" id="ARBA00023015"/>
    </source>
</evidence>
<dbReference type="SUPFAM" id="SSF47459">
    <property type="entry name" value="HLH, helix-loop-helix DNA-binding domain"/>
    <property type="match status" value="1"/>
</dbReference>
<dbReference type="GO" id="GO:0005634">
    <property type="term" value="C:nucleus"/>
    <property type="evidence" value="ECO:0007669"/>
    <property type="project" value="UniProtKB-SubCell"/>
</dbReference>
<name>A0A2P5YC01_GOSBA</name>
<protein>
    <recommendedName>
        <fullName evidence="9">BHLH domain-containing protein</fullName>
    </recommendedName>
</protein>
<accession>A0A2P5YC01</accession>
<dbReference type="EMBL" id="KZ663390">
    <property type="protein sequence ID" value="PPS13125.1"/>
    <property type="molecule type" value="Genomic_DNA"/>
</dbReference>
<dbReference type="GO" id="GO:0046983">
    <property type="term" value="F:protein dimerization activity"/>
    <property type="evidence" value="ECO:0007669"/>
    <property type="project" value="InterPro"/>
</dbReference>